<keyword evidence="1" id="KW-0378">Hydrolase</keyword>
<dbReference type="InterPro" id="IPR037138">
    <property type="entry name" value="His_deacetylse_dom_sf"/>
</dbReference>
<dbReference type="PRINTS" id="PR01270">
    <property type="entry name" value="HDASUPER"/>
</dbReference>
<dbReference type="SUPFAM" id="SSF52768">
    <property type="entry name" value="Arginase/deacetylase"/>
    <property type="match status" value="1"/>
</dbReference>
<keyword evidence="5" id="KW-1185">Reference proteome</keyword>
<feature type="compositionally biased region" description="Basic and acidic residues" evidence="2">
    <location>
        <begin position="1"/>
        <end position="25"/>
    </location>
</feature>
<dbReference type="PRINTS" id="PR01271">
    <property type="entry name" value="HISDACETLASE"/>
</dbReference>
<evidence type="ECO:0000313" key="5">
    <source>
        <dbReference type="Proteomes" id="UP000509594"/>
    </source>
</evidence>
<protein>
    <recommendedName>
        <fullName evidence="3">Histone deacetylase domain-containing protein</fullName>
    </recommendedName>
</protein>
<proteinExistence type="predicted"/>
<dbReference type="GO" id="GO:0004407">
    <property type="term" value="F:histone deacetylase activity"/>
    <property type="evidence" value="ECO:0007669"/>
    <property type="project" value="InterPro"/>
</dbReference>
<feature type="region of interest" description="Disordered" evidence="2">
    <location>
        <begin position="1"/>
        <end position="83"/>
    </location>
</feature>
<dbReference type="AlphaFoldDB" id="A0A7D5IBB6"/>
<sequence>MTEKQGEKGVGESQKNDPDALRQKLNEAISSHFSGGSPKGSAQDSVQNGSLIDIVKDELDESNSSTFNEGQIDEDTGAESEASVVEISVVEKVKTKVETFNGEPEDLNVHDSEAEVNFDTNLFSDAFEEIEYQSVDIEIDEEKGSPVDEDDSRYAQIVQKALKSSTKSRVETVLDPEIMDEETEVMRNVTENKENKTEVLEKETVSDVNVEIKNPFSSEKDISFGTVSKKDSISDSVSPDRDILLKESIVKKYGSKDTKAEILEELKRKQAISSKARNPIGKNQNIFRKTEVINEREKQTPADISLKKSTTDDSDPEIVFLYSEKHLEHDPSSLSIKAHENPERLIKAMWYLEKSGIFKREQCTLTSDFEMATEEDLLRAHDDSYVEFVRSYSSAGGGFLGDSTYMTPGSYDVAKTSAGAAIKAGSLVAEGKYPYAFVMTRPPGHHASRSKYGGFCLFNNVAILARYLQKKKGVGKVMVIDWDAHAGDGTMDIFYEDPTVMLVSLHRDPHGFYPRKGFSKETGEGAGKGYTVNVEMPVGAGDEDYELAFGEVVMPLIKSFAPEFVICSCGFDAYYKEKNIGLSLTSEGFYKMTSMLRSLYKKNFVLMMEGGYHDFNGQLCHSVLSALLGEENPVKDKPEISSFKRNQQKQILAETKKKLEELKEIISLPA</sequence>
<feature type="domain" description="Histone deacetylase" evidence="3">
    <location>
        <begin position="340"/>
        <end position="616"/>
    </location>
</feature>
<reference evidence="4 5" key="1">
    <citation type="submission" date="2020-06" db="EMBL/GenBank/DDBJ databases">
        <title>Methanolobus halotolerans sp. nov., isolated from a saline lake Tus in Siberia.</title>
        <authorList>
            <person name="Shen Y."/>
            <person name="Chen S.-C."/>
            <person name="Lai M.-C."/>
            <person name="Huang H.-H."/>
            <person name="Chiu H.-H."/>
            <person name="Tang S.-L."/>
            <person name="Rogozin D.Y."/>
            <person name="Degermendzhy A.G."/>
        </authorList>
    </citation>
    <scope>NUCLEOTIDE SEQUENCE [LARGE SCALE GENOMIC DNA]</scope>
    <source>
        <strain evidence="4 5">DSM 21339</strain>
    </source>
</reference>
<evidence type="ECO:0000313" key="4">
    <source>
        <dbReference type="EMBL" id="QLC49669.1"/>
    </source>
</evidence>
<dbReference type="GO" id="GO:0016787">
    <property type="term" value="F:hydrolase activity"/>
    <property type="evidence" value="ECO:0007669"/>
    <property type="project" value="UniProtKB-KW"/>
</dbReference>
<dbReference type="Gene3D" id="3.40.800.20">
    <property type="entry name" value="Histone deacetylase domain"/>
    <property type="match status" value="1"/>
</dbReference>
<dbReference type="GO" id="GO:0040029">
    <property type="term" value="P:epigenetic regulation of gene expression"/>
    <property type="evidence" value="ECO:0007669"/>
    <property type="project" value="TreeGrafter"/>
</dbReference>
<dbReference type="EMBL" id="CP058215">
    <property type="protein sequence ID" value="QLC49669.1"/>
    <property type="molecule type" value="Genomic_DNA"/>
</dbReference>
<evidence type="ECO:0000256" key="1">
    <source>
        <dbReference type="ARBA" id="ARBA00022801"/>
    </source>
</evidence>
<dbReference type="RefSeq" id="WP_176964725.1">
    <property type="nucleotide sequence ID" value="NZ_CP058215.1"/>
</dbReference>
<organism evidence="4 5">
    <name type="scientific">Methanolobus zinderi</name>
    <dbReference type="NCBI Taxonomy" id="536044"/>
    <lineage>
        <taxon>Archaea</taxon>
        <taxon>Methanobacteriati</taxon>
        <taxon>Methanobacteriota</taxon>
        <taxon>Stenosarchaea group</taxon>
        <taxon>Methanomicrobia</taxon>
        <taxon>Methanosarcinales</taxon>
        <taxon>Methanosarcinaceae</taxon>
        <taxon>Methanolobus</taxon>
    </lineage>
</organism>
<evidence type="ECO:0000256" key="2">
    <source>
        <dbReference type="SAM" id="MobiDB-lite"/>
    </source>
</evidence>
<feature type="compositionally biased region" description="Polar residues" evidence="2">
    <location>
        <begin position="28"/>
        <end position="50"/>
    </location>
</feature>
<dbReference type="Pfam" id="PF00850">
    <property type="entry name" value="Hist_deacetyl"/>
    <property type="match status" value="1"/>
</dbReference>
<name>A0A7D5IBB6_9EURY</name>
<dbReference type="GeneID" id="55821028"/>
<dbReference type="PANTHER" id="PTHR10625:SF10">
    <property type="entry name" value="HISTONE DEACETYLASE HDAC1"/>
    <property type="match status" value="1"/>
</dbReference>
<dbReference type="KEGG" id="mzi:HWN40_05095"/>
<dbReference type="InterPro" id="IPR003084">
    <property type="entry name" value="HDAC_I/II"/>
</dbReference>
<evidence type="ECO:0000259" key="3">
    <source>
        <dbReference type="Pfam" id="PF00850"/>
    </source>
</evidence>
<dbReference type="OrthoDB" id="147549at2157"/>
<dbReference type="InterPro" id="IPR023801">
    <property type="entry name" value="His_deacetylse_dom"/>
</dbReference>
<dbReference type="InterPro" id="IPR000286">
    <property type="entry name" value="HDACs"/>
</dbReference>
<dbReference type="PANTHER" id="PTHR10625">
    <property type="entry name" value="HISTONE DEACETYLASE HDAC1-RELATED"/>
    <property type="match status" value="1"/>
</dbReference>
<accession>A0A7D5IBB6</accession>
<dbReference type="Proteomes" id="UP000509594">
    <property type="component" value="Chromosome"/>
</dbReference>
<dbReference type="CDD" id="cd09992">
    <property type="entry name" value="HDAC_classII"/>
    <property type="match status" value="1"/>
</dbReference>
<gene>
    <name evidence="4" type="ORF">HWN40_05095</name>
</gene>
<dbReference type="InterPro" id="IPR023696">
    <property type="entry name" value="Ureohydrolase_dom_sf"/>
</dbReference>